<reference evidence="7 8" key="1">
    <citation type="submission" date="2018-07" db="EMBL/GenBank/DDBJ databases">
        <title>Genome sequences of Haloplanus salinus JCM 18368T.</title>
        <authorList>
            <person name="Kim Y.B."/>
            <person name="Roh S.W."/>
        </authorList>
    </citation>
    <scope>NUCLEOTIDE SEQUENCE [LARGE SCALE GENOMIC DNA]</scope>
    <source>
        <strain evidence="7 8">JCM 18368</strain>
    </source>
</reference>
<organism evidence="7 8">
    <name type="scientific">Haloplanus salinus</name>
    <dbReference type="NCBI Taxonomy" id="1126245"/>
    <lineage>
        <taxon>Archaea</taxon>
        <taxon>Methanobacteriati</taxon>
        <taxon>Methanobacteriota</taxon>
        <taxon>Stenosarchaea group</taxon>
        <taxon>Halobacteria</taxon>
        <taxon>Halobacteriales</taxon>
        <taxon>Haloferacaceae</taxon>
        <taxon>Haloplanus</taxon>
    </lineage>
</organism>
<comment type="caution">
    <text evidence="7">The sequence shown here is derived from an EMBL/GenBank/DDBJ whole genome shotgun (WGS) entry which is preliminary data.</text>
</comment>
<feature type="domain" description="Metallo-beta-lactamase" evidence="6">
    <location>
        <begin position="58"/>
        <end position="261"/>
    </location>
</feature>
<gene>
    <name evidence="7" type="ORF">DU504_12610</name>
</gene>
<evidence type="ECO:0000256" key="1">
    <source>
        <dbReference type="ARBA" id="ARBA00001947"/>
    </source>
</evidence>
<dbReference type="Gene3D" id="3.60.15.10">
    <property type="entry name" value="Ribonuclease Z/Hydroxyacylglutathione hydrolase-like"/>
    <property type="match status" value="1"/>
</dbReference>
<evidence type="ECO:0000256" key="2">
    <source>
        <dbReference type="ARBA" id="ARBA00007749"/>
    </source>
</evidence>
<dbReference type="GO" id="GO:0046872">
    <property type="term" value="F:metal ion binding"/>
    <property type="evidence" value="ECO:0007669"/>
    <property type="project" value="UniProtKB-KW"/>
</dbReference>
<proteinExistence type="inferred from homology"/>
<dbReference type="AlphaFoldDB" id="A0A368NC37"/>
<protein>
    <submittedName>
        <fullName evidence="7">N-acyl homoserine lactonase family protein</fullName>
    </submittedName>
</protein>
<dbReference type="InterPro" id="IPR051013">
    <property type="entry name" value="MBL_superfamily_lactonases"/>
</dbReference>
<keyword evidence="5" id="KW-0862">Zinc</keyword>
<evidence type="ECO:0000256" key="3">
    <source>
        <dbReference type="ARBA" id="ARBA00022723"/>
    </source>
</evidence>
<comment type="cofactor">
    <cofactor evidence="1">
        <name>Zn(2+)</name>
        <dbReference type="ChEBI" id="CHEBI:29105"/>
    </cofactor>
</comment>
<evidence type="ECO:0000313" key="8">
    <source>
        <dbReference type="Proteomes" id="UP000252189"/>
    </source>
</evidence>
<dbReference type="PANTHER" id="PTHR42978:SF2">
    <property type="entry name" value="102 KBASES UNSTABLE REGION: FROM 1 TO 119443"/>
    <property type="match status" value="1"/>
</dbReference>
<dbReference type="InterPro" id="IPR036866">
    <property type="entry name" value="RibonucZ/Hydroxyglut_hydro"/>
</dbReference>
<dbReference type="InterPro" id="IPR001279">
    <property type="entry name" value="Metallo-B-lactamas"/>
</dbReference>
<dbReference type="Pfam" id="PF00753">
    <property type="entry name" value="Lactamase_B"/>
    <property type="match status" value="1"/>
</dbReference>
<evidence type="ECO:0000256" key="4">
    <source>
        <dbReference type="ARBA" id="ARBA00022801"/>
    </source>
</evidence>
<dbReference type="GO" id="GO:0016787">
    <property type="term" value="F:hydrolase activity"/>
    <property type="evidence" value="ECO:0007669"/>
    <property type="project" value="UniProtKB-KW"/>
</dbReference>
<dbReference type="SMART" id="SM00849">
    <property type="entry name" value="Lactamase_B"/>
    <property type="match status" value="1"/>
</dbReference>
<dbReference type="EMBL" id="QPHM01000001">
    <property type="protein sequence ID" value="RCU48068.1"/>
    <property type="molecule type" value="Genomic_DNA"/>
</dbReference>
<keyword evidence="3" id="KW-0479">Metal-binding</keyword>
<dbReference type="SUPFAM" id="SSF56281">
    <property type="entry name" value="Metallo-hydrolase/oxidoreductase"/>
    <property type="match status" value="1"/>
</dbReference>
<name>A0A368NC37_9EURY</name>
<accession>A0A368NC37</accession>
<dbReference type="Proteomes" id="UP000252189">
    <property type="component" value="Unassembled WGS sequence"/>
</dbReference>
<sequence length="274" mass="29086">MATRSTCASPRREAASGFITPPASATYVSPTVTPHCCGSFVVDAGLLVAGAEGVVEAPSIVSLIEGDDTILVDTGFGPVDRMAELHPSYECHREPGQDVDAILCEEGYAPGDVDAVVLSHLDWDHCYALGPFDAAGVDVYVQREELAYAVAPYPMHADRYEAKSLGREPPWLPVDLTPLRGETELCPGVTAFPTPGHTVGHQSVAVEESDGTTVVAVDAVQTFENVPDDGTPVPGLPMDDLAWWESAAEVLDRADRLLPGHEWDVLDAEPAGLV</sequence>
<evidence type="ECO:0000313" key="7">
    <source>
        <dbReference type="EMBL" id="RCU48068.1"/>
    </source>
</evidence>
<dbReference type="CDD" id="cd07729">
    <property type="entry name" value="AHL_lactonase_MBL-fold"/>
    <property type="match status" value="1"/>
</dbReference>
<evidence type="ECO:0000259" key="6">
    <source>
        <dbReference type="SMART" id="SM00849"/>
    </source>
</evidence>
<comment type="similarity">
    <text evidence="2">Belongs to the metallo-beta-lactamase superfamily.</text>
</comment>
<evidence type="ECO:0000256" key="5">
    <source>
        <dbReference type="ARBA" id="ARBA00022833"/>
    </source>
</evidence>
<keyword evidence="8" id="KW-1185">Reference proteome</keyword>
<keyword evidence="4" id="KW-0378">Hydrolase</keyword>
<dbReference type="PANTHER" id="PTHR42978">
    <property type="entry name" value="QUORUM-QUENCHING LACTONASE YTNP-RELATED-RELATED"/>
    <property type="match status" value="1"/>
</dbReference>